<keyword evidence="2" id="KW-1185">Reference proteome</keyword>
<evidence type="ECO:0000313" key="2">
    <source>
        <dbReference type="Proteomes" id="UP000050280"/>
    </source>
</evidence>
<dbReference type="AlphaFoldDB" id="A0A0P7AIN3"/>
<accession>A0A0P7AIN3</accession>
<name>A0A0P7AIN3_9FLAO</name>
<dbReference type="EMBL" id="LDJX01000004">
    <property type="protein sequence ID" value="KPM31649.1"/>
    <property type="molecule type" value="Genomic_DNA"/>
</dbReference>
<comment type="caution">
    <text evidence="1">The sequence shown here is derived from an EMBL/GenBank/DDBJ whole genome shotgun (WGS) entry which is preliminary data.</text>
</comment>
<dbReference type="OrthoDB" id="1445945at2"/>
<proteinExistence type="predicted"/>
<protein>
    <submittedName>
        <fullName evidence="1">Peptidase T</fullName>
    </submittedName>
</protein>
<dbReference type="Proteomes" id="UP000050280">
    <property type="component" value="Unassembled WGS sequence"/>
</dbReference>
<evidence type="ECO:0000313" key="1">
    <source>
        <dbReference type="EMBL" id="KPM31649.1"/>
    </source>
</evidence>
<dbReference type="RefSeq" id="WP_157449714.1">
    <property type="nucleotide sequence ID" value="NZ_LDJX01000004.1"/>
</dbReference>
<gene>
    <name evidence="1" type="ORF">I595_2143</name>
</gene>
<organism evidence="1 2">
    <name type="scientific">Croceitalea dokdonensis DOKDO 023</name>
    <dbReference type="NCBI Taxonomy" id="1300341"/>
    <lineage>
        <taxon>Bacteria</taxon>
        <taxon>Pseudomonadati</taxon>
        <taxon>Bacteroidota</taxon>
        <taxon>Flavobacteriia</taxon>
        <taxon>Flavobacteriales</taxon>
        <taxon>Flavobacteriaceae</taxon>
        <taxon>Croceitalea</taxon>
    </lineage>
</organism>
<reference evidence="1 2" key="1">
    <citation type="submission" date="2015-09" db="EMBL/GenBank/DDBJ databases">
        <title>Genome sequence of the marine flavobacterium Croceitalea dokdonensis DOKDO 023 that contains proton- and sodium-pumping rhodopsins.</title>
        <authorList>
            <person name="Kwon S.-K."/>
            <person name="Lee H.K."/>
            <person name="Kwak M.-J."/>
            <person name="Kim J.F."/>
        </authorList>
    </citation>
    <scope>NUCLEOTIDE SEQUENCE [LARGE SCALE GENOMIC DNA]</scope>
    <source>
        <strain evidence="1 2">DOKDO 023</strain>
    </source>
</reference>
<sequence>MKYFPHGLPSFCVLLMLSQVTYAQEVCYLGTGSDKAKAIEAIFQLTDTQKKNLKNWGAELRYRNELFALRAEGLLKNNAQASVEDLLAMSYKYKVLLDSMKANAYRLDKRMLSTFSPEQYTTYLKLCRQISRNPIFVPVLVDEK</sequence>